<keyword evidence="1" id="KW-0812">Transmembrane</keyword>
<organism evidence="2 3">
    <name type="scientific">Hyaloperonospora arabidopsidis (strain Emoy2)</name>
    <name type="common">Downy mildew agent</name>
    <name type="synonym">Peronospora arabidopsidis</name>
    <dbReference type="NCBI Taxonomy" id="559515"/>
    <lineage>
        <taxon>Eukaryota</taxon>
        <taxon>Sar</taxon>
        <taxon>Stramenopiles</taxon>
        <taxon>Oomycota</taxon>
        <taxon>Peronosporomycetes</taxon>
        <taxon>Peronosporales</taxon>
        <taxon>Peronosporaceae</taxon>
        <taxon>Hyaloperonospora</taxon>
    </lineage>
</organism>
<evidence type="ECO:0000313" key="2">
    <source>
        <dbReference type="EnsemblProtists" id="HpaP806726"/>
    </source>
</evidence>
<reference evidence="2" key="2">
    <citation type="submission" date="2015-06" db="UniProtKB">
        <authorList>
            <consortium name="EnsemblProtists"/>
        </authorList>
    </citation>
    <scope>IDENTIFICATION</scope>
    <source>
        <strain evidence="2">Emoy2</strain>
    </source>
</reference>
<dbReference type="InParanoid" id="M4BJZ4"/>
<proteinExistence type="predicted"/>
<dbReference type="eggNOG" id="ENOG502SCPN">
    <property type="taxonomic scope" value="Eukaryota"/>
</dbReference>
<evidence type="ECO:0000256" key="1">
    <source>
        <dbReference type="SAM" id="Phobius"/>
    </source>
</evidence>
<dbReference type="AlphaFoldDB" id="M4BJZ4"/>
<feature type="transmembrane region" description="Helical" evidence="1">
    <location>
        <begin position="20"/>
        <end position="39"/>
    </location>
</feature>
<dbReference type="EMBL" id="JH598337">
    <property type="status" value="NOT_ANNOTATED_CDS"/>
    <property type="molecule type" value="Genomic_DNA"/>
</dbReference>
<accession>M4BJZ4</accession>
<keyword evidence="1" id="KW-0472">Membrane</keyword>
<name>M4BJZ4_HYAAE</name>
<sequence>MSSSDDTEVDASLPPHAVSLALTAVSTVAATFLGGGFYYGMTRQKKALIEEEKSFGKTRSIKKEFKPKPANFFERRMALDKPLPPGTAAWKALLGVTIITTHDLQKRLQKTPRSQSTLLSKQLEVQEIGAIEKSAVAGDVKKSQVEHMSEEIVIS</sequence>
<reference evidence="3" key="1">
    <citation type="journal article" date="2010" name="Science">
        <title>Signatures of adaptation to obligate biotrophy in the Hyaloperonospora arabidopsidis genome.</title>
        <authorList>
            <person name="Baxter L."/>
            <person name="Tripathy S."/>
            <person name="Ishaque N."/>
            <person name="Boot N."/>
            <person name="Cabral A."/>
            <person name="Kemen E."/>
            <person name="Thines M."/>
            <person name="Ah-Fong A."/>
            <person name="Anderson R."/>
            <person name="Badejoko W."/>
            <person name="Bittner-Eddy P."/>
            <person name="Boore J.L."/>
            <person name="Chibucos M.C."/>
            <person name="Coates M."/>
            <person name="Dehal P."/>
            <person name="Delehaunty K."/>
            <person name="Dong S."/>
            <person name="Downton P."/>
            <person name="Dumas B."/>
            <person name="Fabro G."/>
            <person name="Fronick C."/>
            <person name="Fuerstenberg S.I."/>
            <person name="Fulton L."/>
            <person name="Gaulin E."/>
            <person name="Govers F."/>
            <person name="Hughes L."/>
            <person name="Humphray S."/>
            <person name="Jiang R.H."/>
            <person name="Judelson H."/>
            <person name="Kamoun S."/>
            <person name="Kyung K."/>
            <person name="Meijer H."/>
            <person name="Minx P."/>
            <person name="Morris P."/>
            <person name="Nelson J."/>
            <person name="Phuntumart V."/>
            <person name="Qutob D."/>
            <person name="Rehmany A."/>
            <person name="Rougon-Cardoso A."/>
            <person name="Ryden P."/>
            <person name="Torto-Alalibo T."/>
            <person name="Studholme D."/>
            <person name="Wang Y."/>
            <person name="Win J."/>
            <person name="Wood J."/>
            <person name="Clifton S.W."/>
            <person name="Rogers J."/>
            <person name="Van den Ackerveken G."/>
            <person name="Jones J.D."/>
            <person name="McDowell J.M."/>
            <person name="Beynon J."/>
            <person name="Tyler B.M."/>
        </authorList>
    </citation>
    <scope>NUCLEOTIDE SEQUENCE [LARGE SCALE GENOMIC DNA]</scope>
    <source>
        <strain evidence="3">Emoy2</strain>
    </source>
</reference>
<dbReference type="EnsemblProtists" id="HpaT806726">
    <property type="protein sequence ID" value="HpaP806726"/>
    <property type="gene ID" value="HpaG806726"/>
</dbReference>
<dbReference type="HOGENOM" id="CLU_136490_0_0_1"/>
<dbReference type="VEuPathDB" id="FungiDB:HpaG806726"/>
<evidence type="ECO:0000313" key="3">
    <source>
        <dbReference type="Proteomes" id="UP000011713"/>
    </source>
</evidence>
<dbReference type="Proteomes" id="UP000011713">
    <property type="component" value="Unassembled WGS sequence"/>
</dbReference>
<protein>
    <submittedName>
        <fullName evidence="2">Uncharacterized protein</fullName>
    </submittedName>
</protein>
<keyword evidence="3" id="KW-1185">Reference proteome</keyword>
<keyword evidence="1" id="KW-1133">Transmembrane helix</keyword>